<evidence type="ECO:0000256" key="3">
    <source>
        <dbReference type="ARBA" id="ARBA00008715"/>
    </source>
</evidence>
<dbReference type="AlphaFoldDB" id="A0A2G9UM46"/>
<keyword evidence="8 10" id="KW-1133">Transmembrane helix</keyword>
<dbReference type="GO" id="GO:0005789">
    <property type="term" value="C:endoplasmic reticulum membrane"/>
    <property type="evidence" value="ECO:0007669"/>
    <property type="project" value="UniProtKB-SubCell"/>
</dbReference>
<keyword evidence="5 10" id="KW-0808">Transferase</keyword>
<dbReference type="Pfam" id="PF03155">
    <property type="entry name" value="Alg6_Alg8"/>
    <property type="match status" value="2"/>
</dbReference>
<proteinExistence type="inferred from homology"/>
<dbReference type="EMBL" id="KZ345984">
    <property type="protein sequence ID" value="PIO71329.1"/>
    <property type="molecule type" value="Genomic_DNA"/>
</dbReference>
<accession>A0A2G9UM46</accession>
<feature type="transmembrane region" description="Helical" evidence="10">
    <location>
        <begin position="211"/>
        <end position="232"/>
    </location>
</feature>
<organism evidence="11 12">
    <name type="scientific">Teladorsagia circumcincta</name>
    <name type="common">Brown stomach worm</name>
    <name type="synonym">Ostertagia circumcincta</name>
    <dbReference type="NCBI Taxonomy" id="45464"/>
    <lineage>
        <taxon>Eukaryota</taxon>
        <taxon>Metazoa</taxon>
        <taxon>Ecdysozoa</taxon>
        <taxon>Nematoda</taxon>
        <taxon>Chromadorea</taxon>
        <taxon>Rhabditida</taxon>
        <taxon>Rhabditina</taxon>
        <taxon>Rhabditomorpha</taxon>
        <taxon>Strongyloidea</taxon>
        <taxon>Trichostrongylidae</taxon>
        <taxon>Teladorsagia</taxon>
    </lineage>
</organism>
<name>A0A2G9UM46_TELCI</name>
<dbReference type="InterPro" id="IPR004856">
    <property type="entry name" value="Glyco_trans_ALG6/ALG8"/>
</dbReference>
<protein>
    <recommendedName>
        <fullName evidence="10">Alpha-1,3-glucosyltransferase</fullName>
        <ecNumber evidence="10">2.4.1.-</ecNumber>
    </recommendedName>
</protein>
<dbReference type="OrthoDB" id="4983at2759"/>
<gene>
    <name evidence="11" type="ORF">TELCIR_26358</name>
</gene>
<feature type="transmembrane region" description="Helical" evidence="10">
    <location>
        <begin position="238"/>
        <end position="260"/>
    </location>
</feature>
<evidence type="ECO:0000256" key="5">
    <source>
        <dbReference type="ARBA" id="ARBA00022679"/>
    </source>
</evidence>
<feature type="transmembrane region" description="Helical" evidence="10">
    <location>
        <begin position="135"/>
        <end position="154"/>
    </location>
</feature>
<keyword evidence="4 10" id="KW-0328">Glycosyltransferase</keyword>
<feature type="non-terminal residue" evidence="11">
    <location>
        <position position="1"/>
    </location>
</feature>
<keyword evidence="6 10" id="KW-0812">Transmembrane</keyword>
<evidence type="ECO:0000313" key="12">
    <source>
        <dbReference type="Proteomes" id="UP000230423"/>
    </source>
</evidence>
<comment type="similarity">
    <text evidence="3 10">Belongs to the ALG6/ALG8 glucosyltransferase family.</text>
</comment>
<dbReference type="GO" id="GO:0042281">
    <property type="term" value="F:dolichyl pyrophosphate Man9GlcNAc2 alpha-1,3-glucosyltransferase activity"/>
    <property type="evidence" value="ECO:0007669"/>
    <property type="project" value="TreeGrafter"/>
</dbReference>
<dbReference type="EC" id="2.4.1.-" evidence="10"/>
<feature type="transmembrane region" description="Helical" evidence="10">
    <location>
        <begin position="267"/>
        <end position="285"/>
    </location>
</feature>
<evidence type="ECO:0000256" key="8">
    <source>
        <dbReference type="ARBA" id="ARBA00022989"/>
    </source>
</evidence>
<evidence type="ECO:0000256" key="10">
    <source>
        <dbReference type="RuleBase" id="RU363110"/>
    </source>
</evidence>
<comment type="subcellular location">
    <subcellularLocation>
        <location evidence="1 10">Endoplasmic reticulum membrane</location>
        <topology evidence="1 10">Multi-pass membrane protein</topology>
    </subcellularLocation>
</comment>
<keyword evidence="9 10" id="KW-0472">Membrane</keyword>
<comment type="pathway">
    <text evidence="2 10">Protein modification; protein glycosylation.</text>
</comment>
<evidence type="ECO:0000256" key="7">
    <source>
        <dbReference type="ARBA" id="ARBA00022824"/>
    </source>
</evidence>
<comment type="caution">
    <text evidence="10">Lacks conserved residue(s) required for the propagation of feature annotation.</text>
</comment>
<dbReference type="UniPathway" id="UPA00378"/>
<keyword evidence="7 10" id="KW-0256">Endoplasmic reticulum</keyword>
<keyword evidence="12" id="KW-1185">Reference proteome</keyword>
<evidence type="ECO:0000313" key="11">
    <source>
        <dbReference type="EMBL" id="PIO71329.1"/>
    </source>
</evidence>
<reference evidence="11 12" key="1">
    <citation type="submission" date="2015-09" db="EMBL/GenBank/DDBJ databases">
        <title>Draft genome of the parasitic nematode Teladorsagia circumcincta isolate WARC Sus (inbred).</title>
        <authorList>
            <person name="Mitreva M."/>
        </authorList>
    </citation>
    <scope>NUCLEOTIDE SEQUENCE [LARGE SCALE GENOMIC DNA]</scope>
    <source>
        <strain evidence="11 12">S</strain>
    </source>
</reference>
<dbReference type="PANTHER" id="PTHR12413">
    <property type="entry name" value="DOLICHYL GLYCOSYLTRANSFERASE"/>
    <property type="match status" value="1"/>
</dbReference>
<evidence type="ECO:0000256" key="4">
    <source>
        <dbReference type="ARBA" id="ARBA00022676"/>
    </source>
</evidence>
<sequence>LFDQTLQLLSPGQSNSPMYGDFEAQRHWMEVTLHLPANQWYVNSTDNDLLYWGLDYPPLTAYHSYFMGIFSDFLNPAWVALHSSRGIQDKFHKMFMRLTAILPFHFIYVPAMVYFVYYEVKSKELSTVIQLRNVIFRYNSVSLGLFLVSFLFLVNRKFLLGSLSFVLALNYKQMELYHALPIFTFILSRCLKRPVLPHCLRMSTRPFSTLLLTKVATTVVLTFAIIWLPFIYHGSQSVLAVLGRVFPFYLALPSLLVLFLRPTTKNFILSLFITSLAFFLFSFQVHEKSILLAAVRVDTHSASTIPSYISSPERCVQLLSFSSLYDLFLC</sequence>
<evidence type="ECO:0000256" key="9">
    <source>
        <dbReference type="ARBA" id="ARBA00023136"/>
    </source>
</evidence>
<evidence type="ECO:0000256" key="1">
    <source>
        <dbReference type="ARBA" id="ARBA00004477"/>
    </source>
</evidence>
<feature type="transmembrane region" description="Helical" evidence="10">
    <location>
        <begin position="94"/>
        <end position="115"/>
    </location>
</feature>
<dbReference type="PANTHER" id="PTHR12413:SF1">
    <property type="entry name" value="DOLICHYL PYROPHOSPHATE MAN9GLCNAC2 ALPHA-1,3-GLUCOSYLTRANSFERASE"/>
    <property type="match status" value="1"/>
</dbReference>
<evidence type="ECO:0000256" key="2">
    <source>
        <dbReference type="ARBA" id="ARBA00004922"/>
    </source>
</evidence>
<dbReference type="Proteomes" id="UP000230423">
    <property type="component" value="Unassembled WGS sequence"/>
</dbReference>
<evidence type="ECO:0000256" key="6">
    <source>
        <dbReference type="ARBA" id="ARBA00022692"/>
    </source>
</evidence>